<dbReference type="InterPro" id="IPR021109">
    <property type="entry name" value="Peptidase_aspartic_dom_sf"/>
</dbReference>
<sequence>MEDRTGESHGGPSRVVVDLGQLSGGLADDEGRDLVARQLDAWLTEMAKDGDAQTKDAPTKVEASPAALATALTAEQRRHDLTRAKALRKRVAEASVREQLTADMAVGSLMLTDSMPKEPDGSETKGELARGVTAEAPFQMPEPMAEENRQEEIAGGSIVGEVDIRDGAAKQVIMAAADLDAVEPDEWTRPVETTIRVSRTRRRFEKRVGKARAREQRRIREWLAARAKTEGGYAALGRRGGDAPRGKKPMKQYRYHSGSIYRQPSIGWIDEGTRPVRVGRLRAVRAPATDTLPTARVMMREQWCDIKLDTGAQYTVAGESWKRLGIQQDELPPVDFVEGFTGTVARVLGVWQFKMETQYEQTMSVKALVVEGAADEFLSGEDWMLGNGVKIDFTACEMKWYSGDIKKIVPFSCTREGPQGDSGDTGASGEDRHSDLSQRGAGRGGAGGHYGRLHARPAQRATTVVGSNVDDSPRW</sequence>
<dbReference type="InParanoid" id="G4YS01"/>
<gene>
    <name evidence="2" type="ORF">PHYSODRAFT_485988</name>
</gene>
<organism evidence="2 3">
    <name type="scientific">Phytophthora sojae (strain P6497)</name>
    <name type="common">Soybean stem and root rot agent</name>
    <name type="synonym">Phytophthora megasperma f. sp. glycines</name>
    <dbReference type="NCBI Taxonomy" id="1094619"/>
    <lineage>
        <taxon>Eukaryota</taxon>
        <taxon>Sar</taxon>
        <taxon>Stramenopiles</taxon>
        <taxon>Oomycota</taxon>
        <taxon>Peronosporomycetes</taxon>
        <taxon>Peronosporales</taxon>
        <taxon>Peronosporaceae</taxon>
        <taxon>Phytophthora</taxon>
    </lineage>
</organism>
<protein>
    <submittedName>
        <fullName evidence="2">Uncharacterized protein</fullName>
    </submittedName>
</protein>
<evidence type="ECO:0000256" key="1">
    <source>
        <dbReference type="SAM" id="MobiDB-lite"/>
    </source>
</evidence>
<name>G4YS01_PHYSP</name>
<dbReference type="KEGG" id="psoj:PHYSODRAFT_485988"/>
<evidence type="ECO:0000313" key="2">
    <source>
        <dbReference type="EMBL" id="EGZ24138.1"/>
    </source>
</evidence>
<dbReference type="GeneID" id="20655952"/>
<dbReference type="RefSeq" id="XP_009519426.1">
    <property type="nucleotide sequence ID" value="XM_009521131.1"/>
</dbReference>
<dbReference type="SUPFAM" id="SSF50630">
    <property type="entry name" value="Acid proteases"/>
    <property type="match status" value="1"/>
</dbReference>
<feature type="region of interest" description="Disordered" evidence="1">
    <location>
        <begin position="416"/>
        <end position="475"/>
    </location>
</feature>
<evidence type="ECO:0000313" key="3">
    <source>
        <dbReference type="Proteomes" id="UP000002640"/>
    </source>
</evidence>
<feature type="compositionally biased region" description="Polar residues" evidence="1">
    <location>
        <begin position="460"/>
        <end position="475"/>
    </location>
</feature>
<keyword evidence="3" id="KW-1185">Reference proteome</keyword>
<dbReference type="AlphaFoldDB" id="G4YS01"/>
<dbReference type="EMBL" id="JH159152">
    <property type="protein sequence ID" value="EGZ24138.1"/>
    <property type="molecule type" value="Genomic_DNA"/>
</dbReference>
<proteinExistence type="predicted"/>
<reference evidence="2 3" key="1">
    <citation type="journal article" date="2006" name="Science">
        <title>Phytophthora genome sequences uncover evolutionary origins and mechanisms of pathogenesis.</title>
        <authorList>
            <person name="Tyler B.M."/>
            <person name="Tripathy S."/>
            <person name="Zhang X."/>
            <person name="Dehal P."/>
            <person name="Jiang R.H."/>
            <person name="Aerts A."/>
            <person name="Arredondo F.D."/>
            <person name="Baxter L."/>
            <person name="Bensasson D."/>
            <person name="Beynon J.L."/>
            <person name="Chapman J."/>
            <person name="Damasceno C.M."/>
            <person name="Dorrance A.E."/>
            <person name="Dou D."/>
            <person name="Dickerman A.W."/>
            <person name="Dubchak I.L."/>
            <person name="Garbelotto M."/>
            <person name="Gijzen M."/>
            <person name="Gordon S.G."/>
            <person name="Govers F."/>
            <person name="Grunwald N.J."/>
            <person name="Huang W."/>
            <person name="Ivors K.L."/>
            <person name="Jones R.W."/>
            <person name="Kamoun S."/>
            <person name="Krampis K."/>
            <person name="Lamour K.H."/>
            <person name="Lee M.K."/>
            <person name="McDonald W.H."/>
            <person name="Medina M."/>
            <person name="Meijer H.J."/>
            <person name="Nordberg E.K."/>
            <person name="Maclean D.J."/>
            <person name="Ospina-Giraldo M.D."/>
            <person name="Morris P.F."/>
            <person name="Phuntumart V."/>
            <person name="Putnam N.H."/>
            <person name="Rash S."/>
            <person name="Rose J.K."/>
            <person name="Sakihama Y."/>
            <person name="Salamov A.A."/>
            <person name="Savidor A."/>
            <person name="Scheuring C.F."/>
            <person name="Smith B.M."/>
            <person name="Sobral B.W."/>
            <person name="Terry A."/>
            <person name="Torto-Alalibo T.A."/>
            <person name="Win J."/>
            <person name="Xu Z."/>
            <person name="Zhang H."/>
            <person name="Grigoriev I.V."/>
            <person name="Rokhsar D.S."/>
            <person name="Boore J.L."/>
        </authorList>
    </citation>
    <scope>NUCLEOTIDE SEQUENCE [LARGE SCALE GENOMIC DNA]</scope>
    <source>
        <strain evidence="2 3">P6497</strain>
    </source>
</reference>
<feature type="compositionally biased region" description="Gly residues" evidence="1">
    <location>
        <begin position="441"/>
        <end position="450"/>
    </location>
</feature>
<accession>G4YS01</accession>
<dbReference type="Proteomes" id="UP000002640">
    <property type="component" value="Unassembled WGS sequence"/>
</dbReference>
<dbReference type="OMA" id="DTGAQYT"/>